<dbReference type="CDD" id="cd17535">
    <property type="entry name" value="REC_NarL-like"/>
    <property type="match status" value="1"/>
</dbReference>
<keyword evidence="7" id="KW-1185">Reference proteome</keyword>
<dbReference type="InterPro" id="IPR000792">
    <property type="entry name" value="Tscrpt_reg_LuxR_C"/>
</dbReference>
<dbReference type="InterPro" id="IPR001789">
    <property type="entry name" value="Sig_transdc_resp-reg_receiver"/>
</dbReference>
<evidence type="ECO:0000313" key="7">
    <source>
        <dbReference type="Proteomes" id="UP000238220"/>
    </source>
</evidence>
<feature type="domain" description="Response regulatory" evidence="5">
    <location>
        <begin position="2"/>
        <end position="118"/>
    </location>
</feature>
<dbReference type="PRINTS" id="PR00038">
    <property type="entry name" value="HTHLUXR"/>
</dbReference>
<dbReference type="PANTHER" id="PTHR43214:SF43">
    <property type="entry name" value="TWO-COMPONENT RESPONSE REGULATOR"/>
    <property type="match status" value="1"/>
</dbReference>
<dbReference type="GO" id="GO:0003677">
    <property type="term" value="F:DNA binding"/>
    <property type="evidence" value="ECO:0007669"/>
    <property type="project" value="UniProtKB-KW"/>
</dbReference>
<dbReference type="AlphaFoldDB" id="A0A2S5THR3"/>
<comment type="caution">
    <text evidence="6">The sequence shown here is derived from an EMBL/GenBank/DDBJ whole genome shotgun (WGS) entry which is preliminary data.</text>
</comment>
<protein>
    <submittedName>
        <fullName evidence="6">DNA-binding response regulator</fullName>
    </submittedName>
</protein>
<dbReference type="Proteomes" id="UP000238220">
    <property type="component" value="Unassembled WGS sequence"/>
</dbReference>
<sequence>MRLILAEPQTLVRAGLARLLEQHAGAEVIGEADDGQQLLELAARLRPDVIVSELALGRMSGLELLSQLRRHYPEIAVLMISAQLDSHSVRTALKLGAAGFLGKNADPKELALALQAVQKGQVYLSPGIAHLAFERRSASQRAEDHVALTPRQKQVLQLIARGRSTKEIASLMGVSIKTVETHRARMMQSLGLYGTNALMRYAIRLGMDSGTL</sequence>
<feature type="domain" description="HTH luxR-type" evidence="4">
    <location>
        <begin position="141"/>
        <end position="206"/>
    </location>
</feature>
<dbReference type="InterPro" id="IPR039420">
    <property type="entry name" value="WalR-like"/>
</dbReference>
<dbReference type="OrthoDB" id="9796655at2"/>
<dbReference type="CDD" id="cd06170">
    <property type="entry name" value="LuxR_C_like"/>
    <property type="match status" value="1"/>
</dbReference>
<evidence type="ECO:0000256" key="3">
    <source>
        <dbReference type="PROSITE-ProRule" id="PRU00169"/>
    </source>
</evidence>
<dbReference type="InterPro" id="IPR011006">
    <property type="entry name" value="CheY-like_superfamily"/>
</dbReference>
<reference evidence="6 7" key="1">
    <citation type="submission" date="2018-02" db="EMBL/GenBank/DDBJ databases">
        <title>Genome sequencing of Solimonas sp. HR-BB.</title>
        <authorList>
            <person name="Lee Y."/>
            <person name="Jeon C.O."/>
        </authorList>
    </citation>
    <scope>NUCLEOTIDE SEQUENCE [LARGE SCALE GENOMIC DNA]</scope>
    <source>
        <strain evidence="6 7">HR-BB</strain>
    </source>
</reference>
<dbReference type="EMBL" id="PSNW01000003">
    <property type="protein sequence ID" value="PPE74520.1"/>
    <property type="molecule type" value="Genomic_DNA"/>
</dbReference>
<proteinExistence type="predicted"/>
<dbReference type="PROSITE" id="PS50110">
    <property type="entry name" value="RESPONSE_REGULATORY"/>
    <property type="match status" value="1"/>
</dbReference>
<dbReference type="InterPro" id="IPR016032">
    <property type="entry name" value="Sig_transdc_resp-reg_C-effctor"/>
</dbReference>
<evidence type="ECO:0000259" key="5">
    <source>
        <dbReference type="PROSITE" id="PS50110"/>
    </source>
</evidence>
<keyword evidence="1" id="KW-0597">Phosphoprotein</keyword>
<dbReference type="PANTHER" id="PTHR43214">
    <property type="entry name" value="TWO-COMPONENT RESPONSE REGULATOR"/>
    <property type="match status" value="1"/>
</dbReference>
<dbReference type="GO" id="GO:0006355">
    <property type="term" value="P:regulation of DNA-templated transcription"/>
    <property type="evidence" value="ECO:0007669"/>
    <property type="project" value="InterPro"/>
</dbReference>
<dbReference type="PROSITE" id="PS50043">
    <property type="entry name" value="HTH_LUXR_2"/>
    <property type="match status" value="1"/>
</dbReference>
<organism evidence="6 7">
    <name type="scientific">Solimonas fluminis</name>
    <dbReference type="NCBI Taxonomy" id="2086571"/>
    <lineage>
        <taxon>Bacteria</taxon>
        <taxon>Pseudomonadati</taxon>
        <taxon>Pseudomonadota</taxon>
        <taxon>Gammaproteobacteria</taxon>
        <taxon>Nevskiales</taxon>
        <taxon>Nevskiaceae</taxon>
        <taxon>Solimonas</taxon>
    </lineage>
</organism>
<comment type="caution">
    <text evidence="3">Lacks conserved residue(s) required for the propagation of feature annotation.</text>
</comment>
<evidence type="ECO:0000256" key="1">
    <source>
        <dbReference type="ARBA" id="ARBA00022553"/>
    </source>
</evidence>
<name>A0A2S5THR3_9GAMM</name>
<dbReference type="Pfam" id="PF00196">
    <property type="entry name" value="GerE"/>
    <property type="match status" value="1"/>
</dbReference>
<dbReference type="SMART" id="SM00448">
    <property type="entry name" value="REC"/>
    <property type="match status" value="1"/>
</dbReference>
<dbReference type="SUPFAM" id="SSF52172">
    <property type="entry name" value="CheY-like"/>
    <property type="match status" value="1"/>
</dbReference>
<evidence type="ECO:0000313" key="6">
    <source>
        <dbReference type="EMBL" id="PPE74520.1"/>
    </source>
</evidence>
<dbReference type="Pfam" id="PF00072">
    <property type="entry name" value="Response_reg"/>
    <property type="match status" value="1"/>
</dbReference>
<keyword evidence="2 6" id="KW-0238">DNA-binding</keyword>
<dbReference type="Gene3D" id="3.40.50.2300">
    <property type="match status" value="1"/>
</dbReference>
<dbReference type="SMART" id="SM00421">
    <property type="entry name" value="HTH_LUXR"/>
    <property type="match status" value="1"/>
</dbReference>
<gene>
    <name evidence="6" type="ORF">C3942_07080</name>
</gene>
<accession>A0A2S5THR3</accession>
<dbReference type="GO" id="GO:0000160">
    <property type="term" value="P:phosphorelay signal transduction system"/>
    <property type="evidence" value="ECO:0007669"/>
    <property type="project" value="InterPro"/>
</dbReference>
<dbReference type="InterPro" id="IPR058245">
    <property type="entry name" value="NreC/VraR/RcsB-like_REC"/>
</dbReference>
<dbReference type="SUPFAM" id="SSF46894">
    <property type="entry name" value="C-terminal effector domain of the bipartite response regulators"/>
    <property type="match status" value="1"/>
</dbReference>
<evidence type="ECO:0000259" key="4">
    <source>
        <dbReference type="PROSITE" id="PS50043"/>
    </source>
</evidence>
<dbReference type="RefSeq" id="WP_104229678.1">
    <property type="nucleotide sequence ID" value="NZ_PSNW01000003.1"/>
</dbReference>
<evidence type="ECO:0000256" key="2">
    <source>
        <dbReference type="ARBA" id="ARBA00023125"/>
    </source>
</evidence>